<accession>A0A9X3NKH4</accession>
<feature type="short sequence motif" description="Q motif" evidence="6">
    <location>
        <begin position="4"/>
        <end position="32"/>
    </location>
</feature>
<dbReference type="GO" id="GO:0003724">
    <property type="term" value="F:RNA helicase activity"/>
    <property type="evidence" value="ECO:0007669"/>
    <property type="project" value="InterPro"/>
</dbReference>
<dbReference type="GO" id="GO:0003676">
    <property type="term" value="F:nucleic acid binding"/>
    <property type="evidence" value="ECO:0007669"/>
    <property type="project" value="InterPro"/>
</dbReference>
<dbReference type="PANTHER" id="PTHR47959">
    <property type="entry name" value="ATP-DEPENDENT RNA HELICASE RHLE-RELATED"/>
    <property type="match status" value="1"/>
</dbReference>
<dbReference type="CDD" id="cd00268">
    <property type="entry name" value="DEADc"/>
    <property type="match status" value="1"/>
</dbReference>
<dbReference type="GO" id="GO:0005524">
    <property type="term" value="F:ATP binding"/>
    <property type="evidence" value="ECO:0007669"/>
    <property type="project" value="UniProtKB-KW"/>
</dbReference>
<dbReference type="InterPro" id="IPR050079">
    <property type="entry name" value="DEAD_box_RNA_helicase"/>
</dbReference>
<dbReference type="RefSeq" id="WP_270027456.1">
    <property type="nucleotide sequence ID" value="NZ_JAPDDP010000046.1"/>
</dbReference>
<evidence type="ECO:0000313" key="13">
    <source>
        <dbReference type="Proteomes" id="UP001147653"/>
    </source>
</evidence>
<evidence type="ECO:0000259" key="9">
    <source>
        <dbReference type="PROSITE" id="PS51192"/>
    </source>
</evidence>
<sequence length="402" mass="43541">MSQKSFADLGLSQPVVGALAKNGMQSPFAIQALVIEDVLDGRDVLAKSPTGSGKTIAFGAPTVDQLDPKQRGIAALVLAPTRELVSQIVEELRPMAEARGIRVASVYGGVGFEKQIKNARAAHMIVATPGRLEDLLARNAISLSDVEILVLDEADRMLDMGFRPAVDRLVKRCPDDRQTLFFSATLDGEAGRIAAEYTYEAVTHEHRPTEESRGEIEHRFRAVDRDSRLPALVAELNDAELALVFVRTKRGADRLVKRLETQGIKAVAMHGNKSQNQRERALAAFESGRVTTLVATDVAARGIDVEGVSHVINFDAPDDREGYVHRIGRTGRAGRTGIGITFVEADQAKDVGRIAAALQLHGEFEGTGFAAASTARPHATGGPARRNRRRRPARSNNNHASR</sequence>
<keyword evidence="13" id="KW-1185">Reference proteome</keyword>
<feature type="domain" description="Helicase ATP-binding" evidence="9">
    <location>
        <begin position="35"/>
        <end position="204"/>
    </location>
</feature>
<evidence type="ECO:0000313" key="12">
    <source>
        <dbReference type="EMBL" id="MDA0183072.1"/>
    </source>
</evidence>
<feature type="domain" description="Helicase C-terminal" evidence="10">
    <location>
        <begin position="228"/>
        <end position="382"/>
    </location>
</feature>
<feature type="domain" description="DEAD-box RNA helicase Q" evidence="11">
    <location>
        <begin position="4"/>
        <end position="32"/>
    </location>
</feature>
<evidence type="ECO:0000259" key="10">
    <source>
        <dbReference type="PROSITE" id="PS51194"/>
    </source>
</evidence>
<evidence type="ECO:0000256" key="6">
    <source>
        <dbReference type="PROSITE-ProRule" id="PRU00552"/>
    </source>
</evidence>
<dbReference type="Gene3D" id="3.40.50.300">
    <property type="entry name" value="P-loop containing nucleotide triphosphate hydrolases"/>
    <property type="match status" value="2"/>
</dbReference>
<evidence type="ECO:0000256" key="7">
    <source>
        <dbReference type="RuleBase" id="RU000492"/>
    </source>
</evidence>
<evidence type="ECO:0000259" key="11">
    <source>
        <dbReference type="PROSITE" id="PS51195"/>
    </source>
</evidence>
<evidence type="ECO:0000256" key="3">
    <source>
        <dbReference type="ARBA" id="ARBA00022806"/>
    </source>
</evidence>
<evidence type="ECO:0000256" key="2">
    <source>
        <dbReference type="ARBA" id="ARBA00022801"/>
    </source>
</evidence>
<protein>
    <submittedName>
        <fullName evidence="12">DEAD/DEAH box helicase</fullName>
    </submittedName>
</protein>
<dbReference type="SMART" id="SM00487">
    <property type="entry name" value="DEXDc"/>
    <property type="match status" value="1"/>
</dbReference>
<dbReference type="PROSITE" id="PS51194">
    <property type="entry name" value="HELICASE_CTER"/>
    <property type="match status" value="1"/>
</dbReference>
<dbReference type="PROSITE" id="PS51195">
    <property type="entry name" value="Q_MOTIF"/>
    <property type="match status" value="1"/>
</dbReference>
<proteinExistence type="inferred from homology"/>
<dbReference type="Pfam" id="PF00271">
    <property type="entry name" value="Helicase_C"/>
    <property type="match status" value="1"/>
</dbReference>
<evidence type="ECO:0000256" key="8">
    <source>
        <dbReference type="SAM" id="MobiDB-lite"/>
    </source>
</evidence>
<dbReference type="GO" id="GO:0016787">
    <property type="term" value="F:hydrolase activity"/>
    <property type="evidence" value="ECO:0007669"/>
    <property type="project" value="UniProtKB-KW"/>
</dbReference>
<dbReference type="InterPro" id="IPR044742">
    <property type="entry name" value="DEAD/DEAH_RhlB"/>
</dbReference>
<dbReference type="PROSITE" id="PS00039">
    <property type="entry name" value="DEAD_ATP_HELICASE"/>
    <property type="match status" value="1"/>
</dbReference>
<dbReference type="CDD" id="cd18787">
    <property type="entry name" value="SF2_C_DEAD"/>
    <property type="match status" value="1"/>
</dbReference>
<dbReference type="PROSITE" id="PS51192">
    <property type="entry name" value="HELICASE_ATP_BIND_1"/>
    <property type="match status" value="1"/>
</dbReference>
<dbReference type="AlphaFoldDB" id="A0A9X3NKH4"/>
<evidence type="ECO:0000256" key="1">
    <source>
        <dbReference type="ARBA" id="ARBA00022741"/>
    </source>
</evidence>
<keyword evidence="3 7" id="KW-0347">Helicase</keyword>
<dbReference type="EMBL" id="JAPDDP010000046">
    <property type="protein sequence ID" value="MDA0183072.1"/>
    <property type="molecule type" value="Genomic_DNA"/>
</dbReference>
<evidence type="ECO:0000256" key="4">
    <source>
        <dbReference type="ARBA" id="ARBA00022840"/>
    </source>
</evidence>
<dbReference type="Proteomes" id="UP001147653">
    <property type="component" value="Unassembled WGS sequence"/>
</dbReference>
<dbReference type="InterPro" id="IPR014014">
    <property type="entry name" value="RNA_helicase_DEAD_Q_motif"/>
</dbReference>
<comment type="caution">
    <text evidence="12">The sequence shown here is derived from an EMBL/GenBank/DDBJ whole genome shotgun (WGS) entry which is preliminary data.</text>
</comment>
<evidence type="ECO:0000256" key="5">
    <source>
        <dbReference type="ARBA" id="ARBA00038437"/>
    </source>
</evidence>
<dbReference type="InterPro" id="IPR001650">
    <property type="entry name" value="Helicase_C-like"/>
</dbReference>
<keyword evidence="1 7" id="KW-0547">Nucleotide-binding</keyword>
<organism evidence="12 13">
    <name type="scientific">Solirubrobacter phytolaccae</name>
    <dbReference type="NCBI Taxonomy" id="1404360"/>
    <lineage>
        <taxon>Bacteria</taxon>
        <taxon>Bacillati</taxon>
        <taxon>Actinomycetota</taxon>
        <taxon>Thermoleophilia</taxon>
        <taxon>Solirubrobacterales</taxon>
        <taxon>Solirubrobacteraceae</taxon>
        <taxon>Solirubrobacter</taxon>
    </lineage>
</organism>
<dbReference type="SMART" id="SM00490">
    <property type="entry name" value="HELICc"/>
    <property type="match status" value="1"/>
</dbReference>
<dbReference type="InterPro" id="IPR014001">
    <property type="entry name" value="Helicase_ATP-bd"/>
</dbReference>
<keyword evidence="4 7" id="KW-0067">ATP-binding</keyword>
<dbReference type="InterPro" id="IPR011545">
    <property type="entry name" value="DEAD/DEAH_box_helicase_dom"/>
</dbReference>
<dbReference type="InterPro" id="IPR027417">
    <property type="entry name" value="P-loop_NTPase"/>
</dbReference>
<dbReference type="GO" id="GO:0005829">
    <property type="term" value="C:cytosol"/>
    <property type="evidence" value="ECO:0007669"/>
    <property type="project" value="TreeGrafter"/>
</dbReference>
<dbReference type="InterPro" id="IPR000629">
    <property type="entry name" value="RNA-helicase_DEAD-box_CS"/>
</dbReference>
<dbReference type="PANTHER" id="PTHR47959:SF13">
    <property type="entry name" value="ATP-DEPENDENT RNA HELICASE RHLE"/>
    <property type="match status" value="1"/>
</dbReference>
<gene>
    <name evidence="12" type="ORF">OJ997_22375</name>
</gene>
<keyword evidence="2 7" id="KW-0378">Hydrolase</keyword>
<reference evidence="12" key="1">
    <citation type="submission" date="2022-10" db="EMBL/GenBank/DDBJ databases">
        <title>The WGS of Solirubrobacter phytolaccae KCTC 29190.</title>
        <authorList>
            <person name="Jiang Z."/>
        </authorList>
    </citation>
    <scope>NUCLEOTIDE SEQUENCE</scope>
    <source>
        <strain evidence="12">KCTC 29190</strain>
    </source>
</reference>
<dbReference type="SUPFAM" id="SSF52540">
    <property type="entry name" value="P-loop containing nucleoside triphosphate hydrolases"/>
    <property type="match status" value="1"/>
</dbReference>
<feature type="region of interest" description="Disordered" evidence="8">
    <location>
        <begin position="369"/>
        <end position="402"/>
    </location>
</feature>
<name>A0A9X3NKH4_9ACTN</name>
<dbReference type="Pfam" id="PF00270">
    <property type="entry name" value="DEAD"/>
    <property type="match status" value="1"/>
</dbReference>
<comment type="similarity">
    <text evidence="5 7">Belongs to the DEAD box helicase family.</text>
</comment>